<gene>
    <name evidence="2" type="ORF">CXG46_06490</name>
</gene>
<evidence type="ECO:0000313" key="3">
    <source>
        <dbReference type="Proteomes" id="UP000233565"/>
    </source>
</evidence>
<protein>
    <recommendedName>
        <fullName evidence="4">Excreted virulence factor EspC, type VII ESX diderm</fullName>
    </recommendedName>
</protein>
<evidence type="ECO:0000313" key="2">
    <source>
        <dbReference type="EMBL" id="PKH42123.1"/>
    </source>
</evidence>
<dbReference type="EMBL" id="PJBV01000013">
    <property type="protein sequence ID" value="PKH42123.1"/>
    <property type="molecule type" value="Genomic_DNA"/>
</dbReference>
<feature type="region of interest" description="Disordered" evidence="1">
    <location>
        <begin position="228"/>
        <end position="326"/>
    </location>
</feature>
<evidence type="ECO:0000256" key="1">
    <source>
        <dbReference type="SAM" id="MobiDB-lite"/>
    </source>
</evidence>
<organism evidence="2 3">
    <name type="scientific">Nocardioides alpinus</name>
    <dbReference type="NCBI Taxonomy" id="748909"/>
    <lineage>
        <taxon>Bacteria</taxon>
        <taxon>Bacillati</taxon>
        <taxon>Actinomycetota</taxon>
        <taxon>Actinomycetes</taxon>
        <taxon>Propionibacteriales</taxon>
        <taxon>Nocardioidaceae</taxon>
        <taxon>Nocardioides</taxon>
    </lineage>
</organism>
<accession>A0ABX4QYY4</accession>
<evidence type="ECO:0008006" key="4">
    <source>
        <dbReference type="Google" id="ProtNLM"/>
    </source>
</evidence>
<comment type="caution">
    <text evidence="2">The sequence shown here is derived from an EMBL/GenBank/DDBJ whole genome shotgun (WGS) entry which is preliminary data.</text>
</comment>
<feature type="compositionally biased region" description="Acidic residues" evidence="1">
    <location>
        <begin position="299"/>
        <end position="320"/>
    </location>
</feature>
<name>A0ABX4QYY4_9ACTN</name>
<proteinExistence type="predicted"/>
<sequence>MDPDALTASSKVASRQHEHLGTIDDYIRSSCSNFGAFSGVLNLFQGSYESAVSTAHDGLRDSRAVATKVSDAFLDTRDDYLDTDQATYDRFRALSPTPADFPAYDPAGSGNDTPGGPLSNAPQDGSRIPDLEDKQPGISDGAAALGGKVKPGNDVDQVPAWMDPHQAAEDRVNDAIERRTDEYQYYRSMGYSDEEALAYAKADGVDGRADTVNHDRINRNAETAYNAEYDRAIADGASEEDARDRADDAYADSRSRDSADHDRRGDIASTASTYQGLYDEGKKTVDGVNDLIDSVNEIGDNDADIDEYDDYESASEDESAQEWAGR</sequence>
<feature type="compositionally biased region" description="Basic and acidic residues" evidence="1">
    <location>
        <begin position="240"/>
        <end position="266"/>
    </location>
</feature>
<keyword evidence="3" id="KW-1185">Reference proteome</keyword>
<feature type="region of interest" description="Disordered" evidence="1">
    <location>
        <begin position="93"/>
        <end position="152"/>
    </location>
</feature>
<reference evidence="2 3" key="1">
    <citation type="submission" date="2017-12" db="EMBL/GenBank/DDBJ databases">
        <title>Pharmacopeia of the Arctic Ocean.</title>
        <authorList>
            <person name="Collins E."/>
            <person name="Ducluzeau A.-L."/>
        </authorList>
    </citation>
    <scope>NUCLEOTIDE SEQUENCE [LARGE SCALE GENOMIC DNA]</scope>
    <source>
        <strain evidence="2 3">DSM 23325</strain>
    </source>
</reference>
<dbReference type="Proteomes" id="UP000233565">
    <property type="component" value="Unassembled WGS sequence"/>
</dbReference>